<accession>A0A9W7IP95</accession>
<dbReference type="GO" id="GO:0003677">
    <property type="term" value="F:DNA binding"/>
    <property type="evidence" value="ECO:0007669"/>
    <property type="project" value="UniProtKB-KW"/>
</dbReference>
<evidence type="ECO:0000256" key="4">
    <source>
        <dbReference type="ARBA" id="ARBA00023125"/>
    </source>
</evidence>
<comment type="caution">
    <text evidence="10">The sequence shown here is derived from an EMBL/GenBank/DDBJ whole genome shotgun (WGS) entry which is preliminary data.</text>
</comment>
<evidence type="ECO:0000256" key="5">
    <source>
        <dbReference type="ARBA" id="ARBA00023163"/>
    </source>
</evidence>
<sequence>MAPKDRNAGQSLTKGSVNGNTKTKEVHYRGVRKRPWGRYAAEIRDPDKKTRVWLGTFDTAVEAAIAYDAAAREFRGHKAKTNFPFPDEANSCEGDKRRKQQQSPSQSSTVEDEFKHGGDGVTGVVKRFPFACQKQLAAGGGGTVGGVAHAQPFLFFDALGRAEVVGQVYPVGFEPIELQLSTGFGGVESVSDSSVIDCEPRLPRLAIDLNLPPPLDT</sequence>
<dbReference type="PANTHER" id="PTHR31677:SF228">
    <property type="entry name" value="ETHYLENE-RESPONSIVE TRANSCRIPTION FACTOR 10-RELATED"/>
    <property type="match status" value="1"/>
</dbReference>
<dbReference type="SMART" id="SM00380">
    <property type="entry name" value="AP2"/>
    <property type="match status" value="1"/>
</dbReference>
<evidence type="ECO:0000256" key="6">
    <source>
        <dbReference type="ARBA" id="ARBA00023242"/>
    </source>
</evidence>
<proteinExistence type="inferred from homology"/>
<dbReference type="AlphaFoldDB" id="A0A9W7IP95"/>
<dbReference type="CDD" id="cd00018">
    <property type="entry name" value="AP2"/>
    <property type="match status" value="1"/>
</dbReference>
<evidence type="ECO:0000256" key="8">
    <source>
        <dbReference type="SAM" id="MobiDB-lite"/>
    </source>
</evidence>
<feature type="domain" description="AP2/ERF" evidence="9">
    <location>
        <begin position="27"/>
        <end position="84"/>
    </location>
</feature>
<dbReference type="OrthoDB" id="1931494at2759"/>
<feature type="region of interest" description="Disordered" evidence="8">
    <location>
        <begin position="1"/>
        <end position="29"/>
    </location>
</feature>
<organism evidence="10 11">
    <name type="scientific">Hibiscus trionum</name>
    <name type="common">Flower of an hour</name>
    <dbReference type="NCBI Taxonomy" id="183268"/>
    <lineage>
        <taxon>Eukaryota</taxon>
        <taxon>Viridiplantae</taxon>
        <taxon>Streptophyta</taxon>
        <taxon>Embryophyta</taxon>
        <taxon>Tracheophyta</taxon>
        <taxon>Spermatophyta</taxon>
        <taxon>Magnoliopsida</taxon>
        <taxon>eudicotyledons</taxon>
        <taxon>Gunneridae</taxon>
        <taxon>Pentapetalae</taxon>
        <taxon>rosids</taxon>
        <taxon>malvids</taxon>
        <taxon>Malvales</taxon>
        <taxon>Malvaceae</taxon>
        <taxon>Malvoideae</taxon>
        <taxon>Hibiscus</taxon>
    </lineage>
</organism>
<dbReference type="PANTHER" id="PTHR31677">
    <property type="entry name" value="AP2 DOMAIN CLASS TRANSCRIPTION FACTOR"/>
    <property type="match status" value="1"/>
</dbReference>
<keyword evidence="4" id="KW-0238">DNA-binding</keyword>
<evidence type="ECO:0000256" key="7">
    <source>
        <dbReference type="ARBA" id="ARBA00024343"/>
    </source>
</evidence>
<keyword evidence="5" id="KW-0804">Transcription</keyword>
<dbReference type="Gene3D" id="3.30.730.10">
    <property type="entry name" value="AP2/ERF domain"/>
    <property type="match status" value="1"/>
</dbReference>
<keyword evidence="6" id="KW-0539">Nucleus</keyword>
<comment type="subcellular location">
    <subcellularLocation>
        <location evidence="1">Nucleus</location>
    </subcellularLocation>
</comment>
<keyword evidence="2" id="KW-0936">Ethylene signaling pathway</keyword>
<dbReference type="EMBL" id="BSYR01000035">
    <property type="protein sequence ID" value="GMI99699.1"/>
    <property type="molecule type" value="Genomic_DNA"/>
</dbReference>
<dbReference type="PRINTS" id="PR00367">
    <property type="entry name" value="ETHRSPELEMNT"/>
</dbReference>
<feature type="compositionally biased region" description="Polar residues" evidence="8">
    <location>
        <begin position="8"/>
        <end position="21"/>
    </location>
</feature>
<evidence type="ECO:0000256" key="2">
    <source>
        <dbReference type="ARBA" id="ARBA00022745"/>
    </source>
</evidence>
<feature type="region of interest" description="Disordered" evidence="8">
    <location>
        <begin position="80"/>
        <end position="116"/>
    </location>
</feature>
<evidence type="ECO:0000259" key="9">
    <source>
        <dbReference type="PROSITE" id="PS51032"/>
    </source>
</evidence>
<name>A0A9W7IP95_HIBTR</name>
<dbReference type="InterPro" id="IPR036955">
    <property type="entry name" value="AP2/ERF_dom_sf"/>
</dbReference>
<keyword evidence="11" id="KW-1185">Reference proteome</keyword>
<dbReference type="InterPro" id="IPR001471">
    <property type="entry name" value="AP2/ERF_dom"/>
</dbReference>
<evidence type="ECO:0000313" key="11">
    <source>
        <dbReference type="Proteomes" id="UP001165190"/>
    </source>
</evidence>
<dbReference type="GO" id="GO:0005634">
    <property type="term" value="C:nucleus"/>
    <property type="evidence" value="ECO:0007669"/>
    <property type="project" value="UniProtKB-SubCell"/>
</dbReference>
<dbReference type="GO" id="GO:0009873">
    <property type="term" value="P:ethylene-activated signaling pathway"/>
    <property type="evidence" value="ECO:0007669"/>
    <property type="project" value="UniProtKB-KW"/>
</dbReference>
<dbReference type="InterPro" id="IPR016177">
    <property type="entry name" value="DNA-bd_dom_sf"/>
</dbReference>
<evidence type="ECO:0000313" key="10">
    <source>
        <dbReference type="EMBL" id="GMI99699.1"/>
    </source>
</evidence>
<dbReference type="PROSITE" id="PS51032">
    <property type="entry name" value="AP2_ERF"/>
    <property type="match status" value="1"/>
</dbReference>
<dbReference type="SUPFAM" id="SSF54171">
    <property type="entry name" value="DNA-binding domain"/>
    <property type="match status" value="1"/>
</dbReference>
<gene>
    <name evidence="10" type="ORF">HRI_003639200</name>
</gene>
<dbReference type="Pfam" id="PF00847">
    <property type="entry name" value="AP2"/>
    <property type="match status" value="1"/>
</dbReference>
<reference evidence="10" key="1">
    <citation type="submission" date="2023-05" db="EMBL/GenBank/DDBJ databases">
        <title>Genome and transcriptome analyses reveal genes involved in the formation of fine ridges on petal epidermal cells in Hibiscus trionum.</title>
        <authorList>
            <person name="Koshimizu S."/>
            <person name="Masuda S."/>
            <person name="Ishii T."/>
            <person name="Shirasu K."/>
            <person name="Hoshino A."/>
            <person name="Arita M."/>
        </authorList>
    </citation>
    <scope>NUCLEOTIDE SEQUENCE</scope>
    <source>
        <strain evidence="10">Hamamatsu line</strain>
    </source>
</reference>
<dbReference type="GO" id="GO:0003700">
    <property type="term" value="F:DNA-binding transcription factor activity"/>
    <property type="evidence" value="ECO:0007669"/>
    <property type="project" value="InterPro"/>
</dbReference>
<dbReference type="FunFam" id="3.30.730.10:FF:000001">
    <property type="entry name" value="Ethylene-responsive transcription factor 2"/>
    <property type="match status" value="1"/>
</dbReference>
<evidence type="ECO:0000256" key="1">
    <source>
        <dbReference type="ARBA" id="ARBA00004123"/>
    </source>
</evidence>
<keyword evidence="3" id="KW-0805">Transcription regulation</keyword>
<comment type="similarity">
    <text evidence="7">Belongs to the AP2/ERF transcription factor family. ERF subfamily.</text>
</comment>
<evidence type="ECO:0000256" key="3">
    <source>
        <dbReference type="ARBA" id="ARBA00023015"/>
    </source>
</evidence>
<protein>
    <submittedName>
        <fullName evidence="10">Erf domain protein 9, ERF DOMAIN PROTEIN- 9, ERF DOMAIN PROTEIN 9</fullName>
    </submittedName>
</protein>
<dbReference type="Proteomes" id="UP001165190">
    <property type="component" value="Unassembled WGS sequence"/>
</dbReference>